<evidence type="ECO:0000256" key="2">
    <source>
        <dbReference type="ARBA" id="ARBA00022490"/>
    </source>
</evidence>
<dbReference type="STRING" id="10195.A0A3M7T438"/>
<feature type="non-terminal residue" evidence="7">
    <location>
        <position position="1"/>
    </location>
</feature>
<feature type="coiled-coil region" evidence="5">
    <location>
        <begin position="299"/>
        <end position="564"/>
    </location>
</feature>
<dbReference type="InterPro" id="IPR051841">
    <property type="entry name" value="MT-Golgi_org_protein"/>
</dbReference>
<keyword evidence="8" id="KW-1185">Reference proteome</keyword>
<dbReference type="GO" id="GO:0005737">
    <property type="term" value="C:cytoplasm"/>
    <property type="evidence" value="ECO:0007669"/>
    <property type="project" value="UniProtKB-SubCell"/>
</dbReference>
<evidence type="ECO:0000256" key="3">
    <source>
        <dbReference type="ARBA" id="ARBA00022553"/>
    </source>
</evidence>
<dbReference type="EMBL" id="REGN01000323">
    <property type="protein sequence ID" value="RNA42715.1"/>
    <property type="molecule type" value="Genomic_DNA"/>
</dbReference>
<dbReference type="Gene3D" id="1.10.287.1490">
    <property type="match status" value="1"/>
</dbReference>
<dbReference type="AlphaFoldDB" id="A0A3M7T438"/>
<comment type="caution">
    <text evidence="7">The sequence shown here is derived from an EMBL/GenBank/DDBJ whole genome shotgun (WGS) entry which is preliminary data.</text>
</comment>
<feature type="coiled-coil region" evidence="5">
    <location>
        <begin position="804"/>
        <end position="859"/>
    </location>
</feature>
<feature type="coiled-coil region" evidence="5">
    <location>
        <begin position="20"/>
        <end position="142"/>
    </location>
</feature>
<feature type="coiled-coil region" evidence="5">
    <location>
        <begin position="595"/>
        <end position="722"/>
    </location>
</feature>
<dbReference type="InterPro" id="IPR000237">
    <property type="entry name" value="GRIP_dom"/>
</dbReference>
<name>A0A3M7T438_BRAPC</name>
<evidence type="ECO:0000256" key="5">
    <source>
        <dbReference type="SAM" id="Coils"/>
    </source>
</evidence>
<sequence length="929" mass="108973">LDNLSRDDLVKLVKKYIILNKQLRAKSEDLAKQVESKTCNNNQADINNSDVIKDLNQRIDELTKTNGQLNDENCVLKEKIQSLNVEIESLTSNLEEHKSFRLEFEPQLENAQREITLNKSMLEMLNNEIKLLNSEKVHLEKRLYNRRIGTPSVIVEEDEEDLEAERRGEDYSNNELDSITEEEHDFNEAETIENYKKEEYDKDIDYLHKSKIESGQVMALSKQLEDMTFYLDELKIELESEKEKNGEYVSEIENLKKKVTDTNCPNEATADDSVRFEKFLNHIKNSFDENEREFGADMNELEKQIMERVKTKMDEIRKERENRKYFENQLEKVIQNNRKELEELETNVAFLTKSKQDLEAKIKSVENELENERQNFKKYEKEVSKSKVLNLEIADYEKSIKTFNSQIAVKDKEIADLKQEIILGKENVAKLSQNVEKLERERDDEKDKVIKLQQTLVKAKKDINEAKAHETDHLNNEAMLNAKLEQANQDIENYKIQIAELGSEKQRLQEKFQSTSDTYSRSNHLLESKNQTYQEEIENLKQKLNTVQNEYENYKIKAQQAFRKQKEQSTPSIQVLTEAELQKCFQDNEQLKLLNTKLNEKLDVNSEKLKILEKESEITQEEYSRVLDRYTNLLNELKDKEIAWKSRFTELEKHSFNKVEESQESIRNLKIENEALVAQHKEKIRNLNNQHLHTVDSLQVKLDDSRREIERLNKVLQELRNKSPSPGNITPNNSFLQAHSRTDSGQINNLAKNNFILGMDASQISEKSDNEENRNSLLTLEQLLNEPSLAHTEPSDSKVLISQISQLKNDLSKAKVQLDHLNELLNESELNNARLNEQINLLKEEIRRLERNQEREKSISNMEYLKNVVCKFLTLSTTQEKFQLLPVLTTMLKLNQEEQNAIMNFAKNNHSEKDSQNTGWTNFFPKWST</sequence>
<dbReference type="InterPro" id="IPR032023">
    <property type="entry name" value="GCC2_Rab_bind"/>
</dbReference>
<gene>
    <name evidence="7" type="ORF">BpHYR1_021814</name>
</gene>
<dbReference type="PANTHER" id="PTHR18902:SF25">
    <property type="entry name" value="GRIP AND COILED-COIL DOMAIN-CONTAINING PROTEIN 2"/>
    <property type="match status" value="1"/>
</dbReference>
<dbReference type="OrthoDB" id="1926336at2759"/>
<accession>A0A3M7T438</accession>
<proteinExistence type="predicted"/>
<dbReference type="Pfam" id="PF01465">
    <property type="entry name" value="GRIP"/>
    <property type="match status" value="1"/>
</dbReference>
<organism evidence="7 8">
    <name type="scientific">Brachionus plicatilis</name>
    <name type="common">Marine rotifer</name>
    <name type="synonym">Brachionus muelleri</name>
    <dbReference type="NCBI Taxonomy" id="10195"/>
    <lineage>
        <taxon>Eukaryota</taxon>
        <taxon>Metazoa</taxon>
        <taxon>Spiralia</taxon>
        <taxon>Gnathifera</taxon>
        <taxon>Rotifera</taxon>
        <taxon>Eurotatoria</taxon>
        <taxon>Monogononta</taxon>
        <taxon>Pseudotrocha</taxon>
        <taxon>Ploima</taxon>
        <taxon>Brachionidae</taxon>
        <taxon>Brachionus</taxon>
    </lineage>
</organism>
<evidence type="ECO:0000256" key="4">
    <source>
        <dbReference type="ARBA" id="ARBA00023054"/>
    </source>
</evidence>
<protein>
    <submittedName>
        <fullName evidence="7">GRIP and coiled-coil domain-containing 2</fullName>
    </submittedName>
</protein>
<keyword evidence="4 5" id="KW-0175">Coiled coil</keyword>
<dbReference type="SMART" id="SM00755">
    <property type="entry name" value="Grip"/>
    <property type="match status" value="1"/>
</dbReference>
<evidence type="ECO:0000313" key="8">
    <source>
        <dbReference type="Proteomes" id="UP000276133"/>
    </source>
</evidence>
<dbReference type="Pfam" id="PF16704">
    <property type="entry name" value="Rab_bind"/>
    <property type="match status" value="1"/>
</dbReference>
<evidence type="ECO:0000259" key="6">
    <source>
        <dbReference type="PROSITE" id="PS50913"/>
    </source>
</evidence>
<reference evidence="7 8" key="1">
    <citation type="journal article" date="2018" name="Sci. Rep.">
        <title>Genomic signatures of local adaptation to the degree of environmental predictability in rotifers.</title>
        <authorList>
            <person name="Franch-Gras L."/>
            <person name="Hahn C."/>
            <person name="Garcia-Roger E.M."/>
            <person name="Carmona M.J."/>
            <person name="Serra M."/>
            <person name="Gomez A."/>
        </authorList>
    </citation>
    <scope>NUCLEOTIDE SEQUENCE [LARGE SCALE GENOMIC DNA]</scope>
    <source>
        <strain evidence="7">HYR1</strain>
    </source>
</reference>
<keyword evidence="2" id="KW-0963">Cytoplasm</keyword>
<dbReference type="PROSITE" id="PS50913">
    <property type="entry name" value="GRIP"/>
    <property type="match status" value="1"/>
</dbReference>
<dbReference type="Gene3D" id="1.10.220.60">
    <property type="entry name" value="GRIP domain"/>
    <property type="match status" value="1"/>
</dbReference>
<evidence type="ECO:0000256" key="1">
    <source>
        <dbReference type="ARBA" id="ARBA00004496"/>
    </source>
</evidence>
<dbReference type="Proteomes" id="UP000276133">
    <property type="component" value="Unassembled WGS sequence"/>
</dbReference>
<feature type="coiled-coil region" evidence="5">
    <location>
        <begin position="224"/>
        <end position="258"/>
    </location>
</feature>
<keyword evidence="3" id="KW-0597">Phosphoprotein</keyword>
<comment type="subcellular location">
    <subcellularLocation>
        <location evidence="1">Cytoplasm</location>
    </subcellularLocation>
</comment>
<evidence type="ECO:0000313" key="7">
    <source>
        <dbReference type="EMBL" id="RNA42715.1"/>
    </source>
</evidence>
<dbReference type="PANTHER" id="PTHR18902">
    <property type="entry name" value="NUCLEAR MITOTIC APPARATUS PROTEIN 1-RELATED"/>
    <property type="match status" value="1"/>
</dbReference>
<feature type="domain" description="GRIP" evidence="6">
    <location>
        <begin position="855"/>
        <end position="905"/>
    </location>
</feature>